<sequence length="64" mass="7192">MVRGIDNASDGLAGKSQVYKSPNAGARQSIQRTWCVPVCVSRASSEKDDWPVNERFLVRRYGYD</sequence>
<evidence type="ECO:0000313" key="2">
    <source>
        <dbReference type="EMBL" id="TWU66024.1"/>
    </source>
</evidence>
<dbReference type="EMBL" id="SJPZ01000001">
    <property type="protein sequence ID" value="TWU66024.1"/>
    <property type="molecule type" value="Genomic_DNA"/>
</dbReference>
<organism evidence="2 3">
    <name type="scientific">Crateriforma conspicua</name>
    <dbReference type="NCBI Taxonomy" id="2527996"/>
    <lineage>
        <taxon>Bacteria</taxon>
        <taxon>Pseudomonadati</taxon>
        <taxon>Planctomycetota</taxon>
        <taxon>Planctomycetia</taxon>
        <taxon>Planctomycetales</taxon>
        <taxon>Planctomycetaceae</taxon>
        <taxon>Crateriforma</taxon>
    </lineage>
</organism>
<name>A0A5C6FUR3_9PLAN</name>
<comment type="caution">
    <text evidence="2">The sequence shown here is derived from an EMBL/GenBank/DDBJ whole genome shotgun (WGS) entry which is preliminary data.</text>
</comment>
<protein>
    <submittedName>
        <fullName evidence="2">Uncharacterized protein</fullName>
    </submittedName>
</protein>
<evidence type="ECO:0000313" key="3">
    <source>
        <dbReference type="Proteomes" id="UP000316476"/>
    </source>
</evidence>
<dbReference type="Proteomes" id="UP000316476">
    <property type="component" value="Unassembled WGS sequence"/>
</dbReference>
<accession>A0A5C6FUR3</accession>
<gene>
    <name evidence="2" type="ORF">V7x_15810</name>
</gene>
<evidence type="ECO:0000256" key="1">
    <source>
        <dbReference type="SAM" id="MobiDB-lite"/>
    </source>
</evidence>
<dbReference type="AlphaFoldDB" id="A0A5C6FUR3"/>
<reference evidence="2 3" key="1">
    <citation type="submission" date="2019-02" db="EMBL/GenBank/DDBJ databases">
        <title>Deep-cultivation of Planctomycetes and their phenomic and genomic characterization uncovers novel biology.</title>
        <authorList>
            <person name="Wiegand S."/>
            <person name="Jogler M."/>
            <person name="Boedeker C."/>
            <person name="Pinto D."/>
            <person name="Vollmers J."/>
            <person name="Rivas-Marin E."/>
            <person name="Kohn T."/>
            <person name="Peeters S.H."/>
            <person name="Heuer A."/>
            <person name="Rast P."/>
            <person name="Oberbeckmann S."/>
            <person name="Bunk B."/>
            <person name="Jeske O."/>
            <person name="Meyerdierks A."/>
            <person name="Storesund J.E."/>
            <person name="Kallscheuer N."/>
            <person name="Luecker S."/>
            <person name="Lage O.M."/>
            <person name="Pohl T."/>
            <person name="Merkel B.J."/>
            <person name="Hornburger P."/>
            <person name="Mueller R.-W."/>
            <person name="Bruemmer F."/>
            <person name="Labrenz M."/>
            <person name="Spormann A.M."/>
            <person name="Op Den Camp H."/>
            <person name="Overmann J."/>
            <person name="Amann R."/>
            <person name="Jetten M.S.M."/>
            <person name="Mascher T."/>
            <person name="Medema M.H."/>
            <person name="Devos D.P."/>
            <person name="Kaster A.-K."/>
            <person name="Ovreas L."/>
            <person name="Rohde M."/>
            <person name="Galperin M.Y."/>
            <person name="Jogler C."/>
        </authorList>
    </citation>
    <scope>NUCLEOTIDE SEQUENCE [LARGE SCALE GENOMIC DNA]</scope>
    <source>
        <strain evidence="2 3">V7</strain>
    </source>
</reference>
<proteinExistence type="predicted"/>
<feature type="region of interest" description="Disordered" evidence="1">
    <location>
        <begin position="1"/>
        <end position="29"/>
    </location>
</feature>